<keyword evidence="2" id="KW-1185">Reference proteome</keyword>
<dbReference type="AlphaFoldDB" id="A0AAU9JY38"/>
<sequence length="133" mass="15454">MKLSDTLKQVIADYHEVIILPKLTRLHKIMHSKKFLINIINASPVEIQISELPEISYKLAEWLNRVHKSHEVKELSDIELFAHLLSGRLCEQPKNEAETQILIASIQAELKSLYVESVMNIIEDGMWYNLDYL</sequence>
<organism evidence="1 2">
    <name type="scientific">Blepharisma stoltei</name>
    <dbReference type="NCBI Taxonomy" id="1481888"/>
    <lineage>
        <taxon>Eukaryota</taxon>
        <taxon>Sar</taxon>
        <taxon>Alveolata</taxon>
        <taxon>Ciliophora</taxon>
        <taxon>Postciliodesmatophora</taxon>
        <taxon>Heterotrichea</taxon>
        <taxon>Heterotrichida</taxon>
        <taxon>Blepharismidae</taxon>
        <taxon>Blepharisma</taxon>
    </lineage>
</organism>
<evidence type="ECO:0000313" key="2">
    <source>
        <dbReference type="Proteomes" id="UP001162131"/>
    </source>
</evidence>
<dbReference type="Proteomes" id="UP001162131">
    <property type="component" value="Unassembled WGS sequence"/>
</dbReference>
<dbReference type="EMBL" id="CAJZBQ010000051">
    <property type="protein sequence ID" value="CAG9330561.1"/>
    <property type="molecule type" value="Genomic_DNA"/>
</dbReference>
<gene>
    <name evidence="1" type="ORF">BSTOLATCC_MIC51143</name>
</gene>
<comment type="caution">
    <text evidence="1">The sequence shown here is derived from an EMBL/GenBank/DDBJ whole genome shotgun (WGS) entry which is preliminary data.</text>
</comment>
<reference evidence="1" key="1">
    <citation type="submission" date="2021-09" db="EMBL/GenBank/DDBJ databases">
        <authorList>
            <consortium name="AG Swart"/>
            <person name="Singh M."/>
            <person name="Singh A."/>
            <person name="Seah K."/>
            <person name="Emmerich C."/>
        </authorList>
    </citation>
    <scope>NUCLEOTIDE SEQUENCE</scope>
    <source>
        <strain evidence="1">ATCC30299</strain>
    </source>
</reference>
<name>A0AAU9JY38_9CILI</name>
<proteinExistence type="predicted"/>
<evidence type="ECO:0000313" key="1">
    <source>
        <dbReference type="EMBL" id="CAG9330561.1"/>
    </source>
</evidence>
<protein>
    <submittedName>
        <fullName evidence="1">Uncharacterized protein</fullName>
    </submittedName>
</protein>
<accession>A0AAU9JY38</accession>